<evidence type="ECO:0000313" key="2">
    <source>
        <dbReference type="EMBL" id="AFZ66325.1"/>
    </source>
</evidence>
<keyword evidence="1" id="KW-0812">Transmembrane</keyword>
<organism evidence="2 3">
    <name type="scientific">Deinococcus peraridilitoris (strain DSM 19664 / LMG 22246 / CIP 109416 / KR-200)</name>
    <dbReference type="NCBI Taxonomy" id="937777"/>
    <lineage>
        <taxon>Bacteria</taxon>
        <taxon>Thermotogati</taxon>
        <taxon>Deinococcota</taxon>
        <taxon>Deinococci</taxon>
        <taxon>Deinococcales</taxon>
        <taxon>Deinococcaceae</taxon>
        <taxon>Deinococcus</taxon>
    </lineage>
</organism>
<gene>
    <name evidence="2" type="ordered locus">Deipe_0746</name>
</gene>
<keyword evidence="3" id="KW-1185">Reference proteome</keyword>
<name>K9ZZX7_DEIPD</name>
<feature type="transmembrane region" description="Helical" evidence="1">
    <location>
        <begin position="77"/>
        <end position="99"/>
    </location>
</feature>
<dbReference type="RefSeq" id="WP_015234635.1">
    <property type="nucleotide sequence ID" value="NC_019793.1"/>
</dbReference>
<dbReference type="KEGG" id="dpd:Deipe_0746"/>
<dbReference type="HOGENOM" id="CLU_1640978_0_0_0"/>
<feature type="transmembrane region" description="Helical" evidence="1">
    <location>
        <begin position="48"/>
        <end position="65"/>
    </location>
</feature>
<feature type="transmembrane region" description="Helical" evidence="1">
    <location>
        <begin position="24"/>
        <end position="41"/>
    </location>
</feature>
<sequence>MITWLDALLVTVWAAVTVLGLRRGLGGALWAVLTVVGVLLAGFSPWPGLAVLLSVVVGLGASWLASQVFRHVVTQTWHLGVGAVSGFVVGFFVVGALALSFPVKVIGSQGSYPSSDLPAPVYYASFNSFFVQHLSGAWSGNVWVKRLWLPDQTRSAR</sequence>
<evidence type="ECO:0000256" key="1">
    <source>
        <dbReference type="SAM" id="Phobius"/>
    </source>
</evidence>
<evidence type="ECO:0000313" key="3">
    <source>
        <dbReference type="Proteomes" id="UP000010467"/>
    </source>
</evidence>
<reference evidence="3" key="1">
    <citation type="submission" date="2012-03" db="EMBL/GenBank/DDBJ databases">
        <title>Complete sequence of chromosome of Deinococcus peraridilitoris DSM 19664.</title>
        <authorList>
            <person name="Lucas S."/>
            <person name="Copeland A."/>
            <person name="Lapidus A."/>
            <person name="Glavina del Rio T."/>
            <person name="Dalin E."/>
            <person name="Tice H."/>
            <person name="Bruce D."/>
            <person name="Goodwin L."/>
            <person name="Pitluck S."/>
            <person name="Peters L."/>
            <person name="Mikhailova N."/>
            <person name="Lu M."/>
            <person name="Kyrpides N."/>
            <person name="Mavromatis K."/>
            <person name="Ivanova N."/>
            <person name="Brettin T."/>
            <person name="Detter J.C."/>
            <person name="Han C."/>
            <person name="Larimer F."/>
            <person name="Land M."/>
            <person name="Hauser L."/>
            <person name="Markowitz V."/>
            <person name="Cheng J.-F."/>
            <person name="Hugenholtz P."/>
            <person name="Woyke T."/>
            <person name="Wu D."/>
            <person name="Pukall R."/>
            <person name="Steenblock K."/>
            <person name="Brambilla E."/>
            <person name="Klenk H.-P."/>
            <person name="Eisen J.A."/>
        </authorList>
    </citation>
    <scope>NUCLEOTIDE SEQUENCE [LARGE SCALE GENOMIC DNA]</scope>
    <source>
        <strain evidence="3">DSM 19664 / LMG 22246 / CIP 109416 / KR-200</strain>
    </source>
</reference>
<accession>K9ZZX7</accession>
<keyword evidence="1" id="KW-1133">Transmembrane helix</keyword>
<proteinExistence type="predicted"/>
<dbReference type="EMBL" id="CP003382">
    <property type="protein sequence ID" value="AFZ66325.1"/>
    <property type="molecule type" value="Genomic_DNA"/>
</dbReference>
<dbReference type="Proteomes" id="UP000010467">
    <property type="component" value="Chromosome"/>
</dbReference>
<evidence type="ECO:0008006" key="4">
    <source>
        <dbReference type="Google" id="ProtNLM"/>
    </source>
</evidence>
<dbReference type="PATRIC" id="fig|937777.3.peg.752"/>
<keyword evidence="1" id="KW-0472">Membrane</keyword>
<dbReference type="STRING" id="937777.Deipe_0746"/>
<protein>
    <recommendedName>
        <fullName evidence="4">Colicin V production protein</fullName>
    </recommendedName>
</protein>
<dbReference type="AlphaFoldDB" id="K9ZZX7"/>
<dbReference type="OrthoDB" id="71255at2"/>